<organism evidence="7 8">
    <name type="scientific">Candidatus Dormiibacter inghamiae</name>
    <dbReference type="NCBI Taxonomy" id="3127013"/>
    <lineage>
        <taxon>Bacteria</taxon>
        <taxon>Bacillati</taxon>
        <taxon>Candidatus Dormiibacterota</taxon>
        <taxon>Candidatus Dormibacteria</taxon>
        <taxon>Candidatus Dormibacterales</taxon>
        <taxon>Candidatus Dormibacteraceae</taxon>
        <taxon>Candidatus Dormiibacter</taxon>
    </lineage>
</organism>
<feature type="binding site" evidence="4">
    <location>
        <begin position="179"/>
        <end position="185"/>
    </location>
    <ligand>
        <name>FAD</name>
        <dbReference type="ChEBI" id="CHEBI:57692"/>
    </ligand>
</feature>
<dbReference type="SUPFAM" id="SSF56176">
    <property type="entry name" value="FAD-binding/transporter-associated domain-like"/>
    <property type="match status" value="1"/>
</dbReference>
<gene>
    <name evidence="7" type="ORF">JF888_10460</name>
</gene>
<dbReference type="Gene3D" id="3.30.465.10">
    <property type="match status" value="1"/>
</dbReference>
<dbReference type="Proteomes" id="UP000620075">
    <property type="component" value="Unassembled WGS sequence"/>
</dbReference>
<dbReference type="Pfam" id="PF01565">
    <property type="entry name" value="FAD_binding_4"/>
    <property type="match status" value="1"/>
</dbReference>
<evidence type="ECO:0000256" key="1">
    <source>
        <dbReference type="ARBA" id="ARBA00008000"/>
    </source>
</evidence>
<evidence type="ECO:0000259" key="6">
    <source>
        <dbReference type="PROSITE" id="PS51387"/>
    </source>
</evidence>
<feature type="domain" description="FAD-binding PCMH-type" evidence="6">
    <location>
        <begin position="18"/>
        <end position="195"/>
    </location>
</feature>
<evidence type="ECO:0000256" key="2">
    <source>
        <dbReference type="ARBA" id="ARBA00022630"/>
    </source>
</evidence>
<dbReference type="RefSeq" id="WP_338179873.1">
    <property type="nucleotide sequence ID" value="NZ_JAEKNQ010000038.1"/>
</dbReference>
<dbReference type="InterPro" id="IPR016169">
    <property type="entry name" value="FAD-bd_PCMH_sub2"/>
</dbReference>
<reference evidence="7 8" key="1">
    <citation type="submission" date="2020-10" db="EMBL/GenBank/DDBJ databases">
        <title>Ca. Dormibacterota MAGs.</title>
        <authorList>
            <person name="Montgomery K."/>
        </authorList>
    </citation>
    <scope>NUCLEOTIDE SEQUENCE [LARGE SCALE GENOMIC DNA]</scope>
    <source>
        <strain evidence="7">SC8811_S16_3</strain>
    </source>
</reference>
<dbReference type="InterPro" id="IPR016164">
    <property type="entry name" value="FAD-linked_Oxase-like_C"/>
</dbReference>
<dbReference type="PANTHER" id="PTHR46568">
    <property type="entry name" value="ALKYLDIHYDROXYACETONEPHOSPHATE SYNTHASE, PEROXISOMAL"/>
    <property type="match status" value="1"/>
</dbReference>
<dbReference type="Gene3D" id="3.40.462.40">
    <property type="entry name" value="FAD-linked oxidase, cap domain/gating helix"/>
    <property type="match status" value="1"/>
</dbReference>
<dbReference type="InterPro" id="IPR025650">
    <property type="entry name" value="Alkyl-DHAP_Synthase"/>
</dbReference>
<proteinExistence type="inferred from homology"/>
<protein>
    <submittedName>
        <fullName evidence="7">FAD-binding oxidoreductase</fullName>
    </submittedName>
</protein>
<evidence type="ECO:0000256" key="3">
    <source>
        <dbReference type="ARBA" id="ARBA00022827"/>
    </source>
</evidence>
<dbReference type="Pfam" id="PF02913">
    <property type="entry name" value="FAD-oxidase_C"/>
    <property type="match status" value="1"/>
</dbReference>
<keyword evidence="3 4" id="KW-0274">FAD</keyword>
<dbReference type="EMBL" id="JAEKNQ010000038">
    <property type="protein sequence ID" value="MBJ7603595.1"/>
    <property type="molecule type" value="Genomic_DNA"/>
</dbReference>
<dbReference type="AlphaFoldDB" id="A0A934KF46"/>
<feature type="binding site" evidence="4">
    <location>
        <begin position="127"/>
        <end position="130"/>
    </location>
    <ligand>
        <name>FAD</name>
        <dbReference type="ChEBI" id="CHEBI:57692"/>
    </ligand>
</feature>
<evidence type="ECO:0000313" key="8">
    <source>
        <dbReference type="Proteomes" id="UP000620075"/>
    </source>
</evidence>
<comment type="cofactor">
    <cofactor evidence="4">
        <name>FAD</name>
        <dbReference type="ChEBI" id="CHEBI:57692"/>
    </cofactor>
</comment>
<dbReference type="PROSITE" id="PS51387">
    <property type="entry name" value="FAD_PCMH"/>
    <property type="match status" value="1"/>
</dbReference>
<dbReference type="SUPFAM" id="SSF55103">
    <property type="entry name" value="FAD-linked oxidases, C-terminal domain"/>
    <property type="match status" value="1"/>
</dbReference>
<dbReference type="InterPro" id="IPR006094">
    <property type="entry name" value="Oxid_FAD_bind_N"/>
</dbReference>
<dbReference type="GO" id="GO:0008609">
    <property type="term" value="F:alkylglycerone-phosphate synthase activity"/>
    <property type="evidence" value="ECO:0007669"/>
    <property type="project" value="InterPro"/>
</dbReference>
<comment type="similarity">
    <text evidence="1">Belongs to the FAD-binding oxidoreductase/transferase type 4 family.</text>
</comment>
<accession>A0A934KF46</accession>
<dbReference type="GO" id="GO:0071949">
    <property type="term" value="F:FAD binding"/>
    <property type="evidence" value="ECO:0007669"/>
    <property type="project" value="InterPro"/>
</dbReference>
<evidence type="ECO:0000256" key="5">
    <source>
        <dbReference type="PIRSR" id="PIRSR625650-4"/>
    </source>
</evidence>
<evidence type="ECO:0000313" key="7">
    <source>
        <dbReference type="EMBL" id="MBJ7603595.1"/>
    </source>
</evidence>
<sequence length="439" mass="46437">MPVSESDLWPLGLMRRRAGHRPPAVDARRPGSVAELQEILGSTRSGAIVARGGGSGVCGAVSPSAGDLLLDLTGLSEIQIDETNLCVRAQAGVVLGELEQKLNALGLTLGHHPASLPVATVGGLISTRSSGQLSSFYGSIEDMLLGLSAVLADGRLVAARPPIRSASGPALHQLFCGAEGGLGVIVEASLKLHRLPEAVLGTAYAAESVEQGLAALQLLTQAGLNLYVGRLYDEADSVLQGQAEGCLLLISSAGPVRRAQLELELMETALRGLRPLGDALWWRWLEHRYDLSAERLQELLAGAGSYLDTIELAQTWTGMPELYREVRSRLAETAQLVLCHFSHASEQGCCAYFTFAGSAEAEEAAEKLYRGSWDAALRAALVQGAVLSHHHGVGRLKAPYVAAEMGGWSEIWTALRDALDPQGRLNPAAVGGVDRGRVK</sequence>
<dbReference type="InterPro" id="IPR016166">
    <property type="entry name" value="FAD-bd_PCMH"/>
</dbReference>
<dbReference type="GO" id="GO:0008610">
    <property type="term" value="P:lipid biosynthetic process"/>
    <property type="evidence" value="ECO:0007669"/>
    <property type="project" value="InterPro"/>
</dbReference>
<dbReference type="PANTHER" id="PTHR46568:SF1">
    <property type="entry name" value="ALKYLDIHYDROXYACETONEPHOSPHATE SYNTHASE, PEROXISOMAL"/>
    <property type="match status" value="1"/>
</dbReference>
<dbReference type="InterPro" id="IPR004113">
    <property type="entry name" value="FAD-bd_oxidored_4_C"/>
</dbReference>
<keyword evidence="2" id="KW-0285">Flavoprotein</keyword>
<evidence type="ECO:0000256" key="4">
    <source>
        <dbReference type="PIRSR" id="PIRSR625650-3"/>
    </source>
</evidence>
<name>A0A934KF46_9BACT</name>
<comment type="caution">
    <text evidence="7">The sequence shown here is derived from an EMBL/GenBank/DDBJ whole genome shotgun (WGS) entry which is preliminary data.</text>
</comment>
<feature type="site" description="Important for enzyme activity" evidence="5">
    <location>
        <position position="230"/>
    </location>
</feature>
<dbReference type="InterPro" id="IPR036318">
    <property type="entry name" value="FAD-bd_PCMH-like_sf"/>
</dbReference>